<dbReference type="EMBL" id="JAEOAH010000017">
    <property type="protein sequence ID" value="MBK3495609.1"/>
    <property type="molecule type" value="Genomic_DNA"/>
</dbReference>
<protein>
    <submittedName>
        <fullName evidence="1">IDEAL domain-containing protein</fullName>
    </submittedName>
</protein>
<name>A0ABS1H867_9BACL</name>
<sequence length="150" mass="17804">MLHVRRMEPFYTKKEGIRLKMVFAYQYFSITKDEELYHFIPAEGKEIVLNLNSLQVENLSEVFVFQKGSRFIRLPLYQLLLISNIHDHLEQILEGLELKKESAPKEYYKSLNKDINDLISQLENANTLRLIDHALTVRDENLFYILTNKL</sequence>
<keyword evidence="2" id="KW-1185">Reference proteome</keyword>
<reference evidence="1 2" key="1">
    <citation type="submission" date="2020-12" db="EMBL/GenBank/DDBJ databases">
        <title>YIM B01967 draft genome.</title>
        <authorList>
            <person name="Yan X."/>
        </authorList>
    </citation>
    <scope>NUCLEOTIDE SEQUENCE [LARGE SCALE GENOMIC DNA]</scope>
    <source>
        <strain evidence="1 2">YIM B01967</strain>
    </source>
</reference>
<comment type="caution">
    <text evidence="1">The sequence shown here is derived from an EMBL/GenBank/DDBJ whole genome shotgun (WGS) entry which is preliminary data.</text>
</comment>
<gene>
    <name evidence="1" type="ORF">JFL43_12260</name>
</gene>
<proteinExistence type="predicted"/>
<evidence type="ECO:0000313" key="2">
    <source>
        <dbReference type="Proteomes" id="UP000618943"/>
    </source>
</evidence>
<organism evidence="1 2">
    <name type="scientific">Viridibacillus soli</name>
    <dbReference type="NCBI Taxonomy" id="2798301"/>
    <lineage>
        <taxon>Bacteria</taxon>
        <taxon>Bacillati</taxon>
        <taxon>Bacillota</taxon>
        <taxon>Bacilli</taxon>
        <taxon>Bacillales</taxon>
        <taxon>Caryophanaceae</taxon>
        <taxon>Viridibacillus</taxon>
    </lineage>
</organism>
<dbReference type="Proteomes" id="UP000618943">
    <property type="component" value="Unassembled WGS sequence"/>
</dbReference>
<dbReference type="RefSeq" id="WP_200749269.1">
    <property type="nucleotide sequence ID" value="NZ_JAEOAH010000017.1"/>
</dbReference>
<evidence type="ECO:0000313" key="1">
    <source>
        <dbReference type="EMBL" id="MBK3495609.1"/>
    </source>
</evidence>
<accession>A0ABS1H867</accession>